<reference evidence="9 10" key="1">
    <citation type="submission" date="2017-08" db="EMBL/GenBank/DDBJ databases">
        <title>Reclassification of Bisgaard taxon 37 and 44.</title>
        <authorList>
            <person name="Christensen H."/>
        </authorList>
    </citation>
    <scope>NUCLEOTIDE SEQUENCE [LARGE SCALE GENOMIC DNA]</scope>
    <source>
        <strain evidence="9 10">111</strain>
    </source>
</reference>
<dbReference type="EMBL" id="NRJG01000105">
    <property type="protein sequence ID" value="RIY36474.1"/>
    <property type="molecule type" value="Genomic_DNA"/>
</dbReference>
<keyword evidence="5" id="KW-0812">Transmembrane</keyword>
<name>A0A3A1YJR0_9GAMM</name>
<evidence type="ECO:0000256" key="7">
    <source>
        <dbReference type="ARBA" id="ARBA00023237"/>
    </source>
</evidence>
<keyword evidence="8" id="KW-0732">Signal</keyword>
<sequence>MKKFRLATIASLLTCIAASSAQAITLEESYQLALKNDLTFASAASTLQGTIAQANTNYAGVLPSVGFTYSWTMSRNLEASRDLQSYLSTVRLALSQNIFDWASFLKLDVAAKTKKQAEITYTTAQQDLINRVITRYLAVLSANANVQIAENQVKYNTQVYNTANVRYQAGVVSSADVDTASANLSNANATLLSAQTALNTAIANLKLVVGKEADLSTLYAIDNKVTPKLTYPTDVNSIQNNLSLKSLAMTKELARLNHSVAIAAYLPTLSLTAALANNSANNVNIAEHGWGAAHRLDRVQVGITLTVPIFTGGSTYNSSKYYKSLYETSSYSYDQTFISTESNFTNNLLSIKADEKIINSYSNSYTSALKAYNAKTAGYKVGTSSLTDLISAVNTLYQTESNLTNAKYDYITAVISQKVLAGNLTEDDIKEVSKLLTVSQKISLPSND</sequence>
<evidence type="ECO:0000313" key="9">
    <source>
        <dbReference type="EMBL" id="RIY36474.1"/>
    </source>
</evidence>
<dbReference type="InterPro" id="IPR051906">
    <property type="entry name" value="TolC-like"/>
</dbReference>
<evidence type="ECO:0000256" key="4">
    <source>
        <dbReference type="ARBA" id="ARBA00022452"/>
    </source>
</evidence>
<dbReference type="GO" id="GO:0015288">
    <property type="term" value="F:porin activity"/>
    <property type="evidence" value="ECO:0007669"/>
    <property type="project" value="TreeGrafter"/>
</dbReference>
<evidence type="ECO:0000256" key="2">
    <source>
        <dbReference type="ARBA" id="ARBA00007613"/>
    </source>
</evidence>
<dbReference type="InterPro" id="IPR003423">
    <property type="entry name" value="OMP_efflux"/>
</dbReference>
<dbReference type="Gene3D" id="1.20.1600.10">
    <property type="entry name" value="Outer membrane efflux proteins (OEP)"/>
    <property type="match status" value="1"/>
</dbReference>
<dbReference type="Proteomes" id="UP000265916">
    <property type="component" value="Unassembled WGS sequence"/>
</dbReference>
<evidence type="ECO:0000256" key="5">
    <source>
        <dbReference type="ARBA" id="ARBA00022692"/>
    </source>
</evidence>
<dbReference type="Pfam" id="PF02321">
    <property type="entry name" value="OEP"/>
    <property type="match status" value="2"/>
</dbReference>
<dbReference type="PANTHER" id="PTHR30026:SF20">
    <property type="entry name" value="OUTER MEMBRANE PROTEIN TOLC"/>
    <property type="match status" value="1"/>
</dbReference>
<accession>A0A3A1YJR0</accession>
<gene>
    <name evidence="9" type="ORF">CKF58_05790</name>
</gene>
<evidence type="ECO:0000256" key="1">
    <source>
        <dbReference type="ARBA" id="ARBA00004442"/>
    </source>
</evidence>
<dbReference type="SUPFAM" id="SSF56954">
    <property type="entry name" value="Outer membrane efflux proteins (OEP)"/>
    <property type="match status" value="1"/>
</dbReference>
<dbReference type="GO" id="GO:1990281">
    <property type="term" value="C:efflux pump complex"/>
    <property type="evidence" value="ECO:0007669"/>
    <property type="project" value="TreeGrafter"/>
</dbReference>
<keyword evidence="7" id="KW-0998">Cell outer membrane</keyword>
<keyword evidence="4" id="KW-1134">Transmembrane beta strand</keyword>
<evidence type="ECO:0000256" key="8">
    <source>
        <dbReference type="SAM" id="SignalP"/>
    </source>
</evidence>
<dbReference type="GO" id="GO:0015562">
    <property type="term" value="F:efflux transmembrane transporter activity"/>
    <property type="evidence" value="ECO:0007669"/>
    <property type="project" value="InterPro"/>
</dbReference>
<dbReference type="GO" id="GO:0009279">
    <property type="term" value="C:cell outer membrane"/>
    <property type="evidence" value="ECO:0007669"/>
    <property type="project" value="UniProtKB-SubCell"/>
</dbReference>
<dbReference type="OrthoDB" id="9813458at2"/>
<evidence type="ECO:0000256" key="3">
    <source>
        <dbReference type="ARBA" id="ARBA00022448"/>
    </source>
</evidence>
<comment type="similarity">
    <text evidence="2">Belongs to the outer membrane factor (OMF) (TC 1.B.17) family.</text>
</comment>
<dbReference type="RefSeq" id="WP_119531892.1">
    <property type="nucleotide sequence ID" value="NZ_JBHSSP010000020.1"/>
</dbReference>
<protein>
    <recommendedName>
        <fullName evidence="11">Outer membrane protein</fullName>
    </recommendedName>
</protein>
<organism evidence="9 10">
    <name type="scientific">Psittacicella hinzii</name>
    <dbReference type="NCBI Taxonomy" id="2028575"/>
    <lineage>
        <taxon>Bacteria</taxon>
        <taxon>Pseudomonadati</taxon>
        <taxon>Pseudomonadota</taxon>
        <taxon>Gammaproteobacteria</taxon>
        <taxon>Pasteurellales</taxon>
        <taxon>Psittacicellaceae</taxon>
        <taxon>Psittacicella</taxon>
    </lineage>
</organism>
<feature type="chain" id="PRO_5017376606" description="Outer membrane protein" evidence="8">
    <location>
        <begin position="24"/>
        <end position="448"/>
    </location>
</feature>
<evidence type="ECO:0000313" key="10">
    <source>
        <dbReference type="Proteomes" id="UP000265916"/>
    </source>
</evidence>
<keyword evidence="3" id="KW-0813">Transport</keyword>
<keyword evidence="6" id="KW-0472">Membrane</keyword>
<keyword evidence="10" id="KW-1185">Reference proteome</keyword>
<comment type="caution">
    <text evidence="9">The sequence shown here is derived from an EMBL/GenBank/DDBJ whole genome shotgun (WGS) entry which is preliminary data.</text>
</comment>
<comment type="subcellular location">
    <subcellularLocation>
        <location evidence="1">Cell outer membrane</location>
    </subcellularLocation>
</comment>
<evidence type="ECO:0000256" key="6">
    <source>
        <dbReference type="ARBA" id="ARBA00023136"/>
    </source>
</evidence>
<feature type="signal peptide" evidence="8">
    <location>
        <begin position="1"/>
        <end position="23"/>
    </location>
</feature>
<evidence type="ECO:0008006" key="11">
    <source>
        <dbReference type="Google" id="ProtNLM"/>
    </source>
</evidence>
<dbReference type="PANTHER" id="PTHR30026">
    <property type="entry name" value="OUTER MEMBRANE PROTEIN TOLC"/>
    <property type="match status" value="1"/>
</dbReference>
<dbReference type="AlphaFoldDB" id="A0A3A1YJR0"/>
<proteinExistence type="inferred from homology"/>